<feature type="region of interest" description="Disordered" evidence="1">
    <location>
        <begin position="320"/>
        <end position="483"/>
    </location>
</feature>
<feature type="compositionally biased region" description="Basic and acidic residues" evidence="1">
    <location>
        <begin position="335"/>
        <end position="346"/>
    </location>
</feature>
<feature type="compositionally biased region" description="Basic and acidic residues" evidence="1">
    <location>
        <begin position="204"/>
        <end position="215"/>
    </location>
</feature>
<keyword evidence="2" id="KW-1185">Reference proteome</keyword>
<feature type="region of interest" description="Disordered" evidence="1">
    <location>
        <begin position="622"/>
        <end position="663"/>
    </location>
</feature>
<reference evidence="2" key="1">
    <citation type="submission" date="2012-09" db="EMBL/GenBank/DDBJ databases">
        <authorList>
            <person name="Martin A.A."/>
        </authorList>
    </citation>
    <scope>NUCLEOTIDE SEQUENCE</scope>
</reference>
<feature type="compositionally biased region" description="Polar residues" evidence="1">
    <location>
        <begin position="473"/>
        <end position="483"/>
    </location>
</feature>
<feature type="compositionally biased region" description="Basic residues" evidence="1">
    <location>
        <begin position="641"/>
        <end position="650"/>
    </location>
</feature>
<feature type="compositionally biased region" description="Basic and acidic residues" evidence="1">
    <location>
        <begin position="359"/>
        <end position="388"/>
    </location>
</feature>
<feature type="compositionally biased region" description="Polar residues" evidence="1">
    <location>
        <begin position="560"/>
        <end position="571"/>
    </location>
</feature>
<reference evidence="3" key="2">
    <citation type="submission" date="2017-02" db="UniProtKB">
        <authorList>
            <consortium name="WormBaseParasite"/>
        </authorList>
    </citation>
    <scope>IDENTIFICATION</scope>
</reference>
<evidence type="ECO:0000313" key="3">
    <source>
        <dbReference type="WBParaSite" id="ACAC_0001206701-mRNA-1"/>
    </source>
</evidence>
<sequence>MMTKVLRYLCFTKHRVPSVLTVTYGARTAKISHQRPASRPLIQDETAFGSIKIVKKDDARTRSLFNLGDYMCESTKTVIARARFFFHKFYNHLFWYGNIPTESFDDPDEVTSRATGVSVEIVRECTDLRYPSSTKGILKANKSVIERGELPCDSPFLAPNQSVEVTSDEESLDSTQVTSEDGTLDSTQMRSLEGTLYCALVPSEEGKHDSTKMPSKEGTLGSTQVLSEDKTLDFKEMPSEEGTLGSTQVLSEDRTLDFKEIPSEEGKHDFTKMSSKEGTLGSTQVLSEDRTLDFKEMLSEEGTLGSTQVLSEDRTLDFKEMPSEEGTLGSTQMLSEDRTLDFKEMPSEEGTLGSTQVLSEDRTLDFKEMPSEEGKHDSTKMPSKEGTLDFKGMPSEEGTLGSTQVLSEDRTLDFKEMPSEEGTLVSTQVFSEDRTLGSTEMPSEEGTLDSALVPSQEWIHDSTKMPSKKGPLGSTQVTSEDGTLDSTQMRWEEGALDSDSTRVTSEDGTLNSTQDLKIDEECSEEVQKEKNLEFERRWSSRIKNQRKVYYGGKPRRKTVNQELPDTGQSSSNSNKVVKWFTKYEDRYGLRICENACLFESDCITCSPVNRRATRAATNHSVKNDGEAEVQNSGVWETRRRLSERKKRPRRAFSPTDDPRSTKGLLLVGPVCSGLRFVRENQSDQSSSNLLDIVSVELEDGDGGTLIRRKTYAL</sequence>
<dbReference type="AlphaFoldDB" id="A0A0K0DKL8"/>
<dbReference type="PANTHER" id="PTHR39414">
    <property type="entry name" value="SERINE/ARGININE REPETITIVE MATRIX PROTEIN 5-RELATED"/>
    <property type="match status" value="1"/>
</dbReference>
<feature type="compositionally biased region" description="Polar residues" evidence="1">
    <location>
        <begin position="424"/>
        <end position="441"/>
    </location>
</feature>
<proteinExistence type="predicted"/>
<dbReference type="Proteomes" id="UP000035642">
    <property type="component" value="Unassembled WGS sequence"/>
</dbReference>
<feature type="compositionally biased region" description="Basic and acidic residues" evidence="1">
    <location>
        <begin position="407"/>
        <end position="418"/>
    </location>
</feature>
<feature type="compositionally biased region" description="Polar residues" evidence="1">
    <location>
        <begin position="501"/>
        <end position="511"/>
    </location>
</feature>
<evidence type="ECO:0000256" key="1">
    <source>
        <dbReference type="SAM" id="MobiDB-lite"/>
    </source>
</evidence>
<feature type="region of interest" description="Disordered" evidence="1">
    <location>
        <begin position="492"/>
        <end position="511"/>
    </location>
</feature>
<feature type="compositionally biased region" description="Polar residues" evidence="1">
    <location>
        <begin position="173"/>
        <end position="186"/>
    </location>
</feature>
<organism evidence="2 3">
    <name type="scientific">Angiostrongylus cantonensis</name>
    <name type="common">Rat lungworm</name>
    <dbReference type="NCBI Taxonomy" id="6313"/>
    <lineage>
        <taxon>Eukaryota</taxon>
        <taxon>Metazoa</taxon>
        <taxon>Ecdysozoa</taxon>
        <taxon>Nematoda</taxon>
        <taxon>Chromadorea</taxon>
        <taxon>Rhabditida</taxon>
        <taxon>Rhabditina</taxon>
        <taxon>Rhabditomorpha</taxon>
        <taxon>Strongyloidea</taxon>
        <taxon>Metastrongylidae</taxon>
        <taxon>Angiostrongylus</taxon>
    </lineage>
</organism>
<feature type="region of interest" description="Disordered" evidence="1">
    <location>
        <begin position="551"/>
        <end position="571"/>
    </location>
</feature>
<protein>
    <submittedName>
        <fullName evidence="3">Calcium-binding and spermatid-specific protein 1</fullName>
    </submittedName>
</protein>
<accession>A0A0K0DKL8</accession>
<feature type="region of interest" description="Disordered" evidence="1">
    <location>
        <begin position="163"/>
        <end position="186"/>
    </location>
</feature>
<name>A0A0K0DKL8_ANGCA</name>
<dbReference type="PANTHER" id="PTHR39414:SF2">
    <property type="entry name" value="FLOCCULATION PROTEIN FLO11-LIKE"/>
    <property type="match status" value="1"/>
</dbReference>
<evidence type="ECO:0000313" key="2">
    <source>
        <dbReference type="Proteomes" id="UP000035642"/>
    </source>
</evidence>
<feature type="region of interest" description="Disordered" evidence="1">
    <location>
        <begin position="204"/>
        <end position="224"/>
    </location>
</feature>
<dbReference type="STRING" id="6313.A0A0K0DKL8"/>
<dbReference type="WBParaSite" id="ACAC_0001206701-mRNA-1">
    <property type="protein sequence ID" value="ACAC_0001206701-mRNA-1"/>
    <property type="gene ID" value="ACAC_0001206701"/>
</dbReference>